<protein>
    <recommendedName>
        <fullName evidence="10">Flagellar protein FliL</fullName>
    </recommendedName>
</protein>
<keyword evidence="8 10" id="KW-1133">Transmembrane helix</keyword>
<evidence type="ECO:0000256" key="3">
    <source>
        <dbReference type="ARBA" id="ARBA00008281"/>
    </source>
</evidence>
<dbReference type="GO" id="GO:0005886">
    <property type="term" value="C:plasma membrane"/>
    <property type="evidence" value="ECO:0007669"/>
    <property type="project" value="UniProtKB-SubCell"/>
</dbReference>
<dbReference type="GO" id="GO:0009425">
    <property type="term" value="C:bacterial-type flagellum basal body"/>
    <property type="evidence" value="ECO:0007669"/>
    <property type="project" value="InterPro"/>
</dbReference>
<accession>D7DQ21</accession>
<gene>
    <name evidence="11" type="ordered locus">M301_1008</name>
</gene>
<evidence type="ECO:0000256" key="8">
    <source>
        <dbReference type="ARBA" id="ARBA00022989"/>
    </source>
</evidence>
<comment type="function">
    <text evidence="1 10">Controls the rotational direction of flagella during chemotaxis.</text>
</comment>
<dbReference type="STRING" id="666681.M301_1008"/>
<dbReference type="NCBIfam" id="NF005435">
    <property type="entry name" value="PRK07021.1"/>
    <property type="match status" value="1"/>
</dbReference>
<keyword evidence="11" id="KW-0966">Cell projection</keyword>
<keyword evidence="11" id="KW-0282">Flagellum</keyword>
<keyword evidence="7 10" id="KW-0283">Flagellar rotation</keyword>
<sequence>MAADPKPDGAEVAPAPKSKKKLIIMIAAVVLLAGGGGAGWFLTHQKSDHKKEEAKHEEPAHAPVFVTLEAFTVNLQPDPDEKFLQTEISLQVASPEQEELLKSQMPAVRSRLLMLLTSKTASDISTSEGKQKLSDEIVAEVKKPFSKGAKPQEVTGVFFTSFVIQ</sequence>
<dbReference type="RefSeq" id="WP_013147708.1">
    <property type="nucleotide sequence ID" value="NC_014207.1"/>
</dbReference>
<dbReference type="Proteomes" id="UP000000383">
    <property type="component" value="Chromosome"/>
</dbReference>
<keyword evidence="12" id="KW-1185">Reference proteome</keyword>
<dbReference type="AlphaFoldDB" id="D7DQ21"/>
<evidence type="ECO:0000256" key="7">
    <source>
        <dbReference type="ARBA" id="ARBA00022779"/>
    </source>
</evidence>
<dbReference type="GO" id="GO:0071978">
    <property type="term" value="P:bacterial-type flagellum-dependent swarming motility"/>
    <property type="evidence" value="ECO:0007669"/>
    <property type="project" value="TreeGrafter"/>
</dbReference>
<dbReference type="OrthoDB" id="5297029at2"/>
<evidence type="ECO:0000256" key="1">
    <source>
        <dbReference type="ARBA" id="ARBA00002254"/>
    </source>
</evidence>
<proteinExistence type="inferred from homology"/>
<dbReference type="HOGENOM" id="CLU_099018_0_0_4"/>
<dbReference type="Pfam" id="PF03748">
    <property type="entry name" value="FliL"/>
    <property type="match status" value="1"/>
</dbReference>
<keyword evidence="9 10" id="KW-0472">Membrane</keyword>
<reference evidence="11 12" key="2">
    <citation type="journal article" date="2011" name="J. Bacteriol.">
        <title>Genomes of three methylotrophs from a single niche uncover genetic and metabolic divergence of Methylophilaceae.</title>
        <authorList>
            <person name="Lapidus A."/>
            <person name="Clum A."/>
            <person name="Labutti K."/>
            <person name="Kaluzhnaya M.G."/>
            <person name="Lim S."/>
            <person name="Beck D.A."/>
            <person name="Glavina Del Rio T."/>
            <person name="Nolan M."/>
            <person name="Mavromatis K."/>
            <person name="Huntemann M."/>
            <person name="Lucas S."/>
            <person name="Lidstrom M.E."/>
            <person name="Ivanova N."/>
            <person name="Chistoserdova L."/>
        </authorList>
    </citation>
    <scope>NUCLEOTIDE SEQUENCE [LARGE SCALE GENOMIC DNA]</scope>
    <source>
        <strain evidence="11 12">301</strain>
    </source>
</reference>
<evidence type="ECO:0000256" key="5">
    <source>
        <dbReference type="ARBA" id="ARBA00022500"/>
    </source>
</evidence>
<evidence type="ECO:0000313" key="11">
    <source>
        <dbReference type="EMBL" id="ADI29392.1"/>
    </source>
</evidence>
<dbReference type="PANTHER" id="PTHR35091:SF2">
    <property type="entry name" value="FLAGELLAR PROTEIN FLIL"/>
    <property type="match status" value="1"/>
</dbReference>
<dbReference type="PANTHER" id="PTHR35091">
    <property type="entry name" value="FLAGELLAR PROTEIN FLIL"/>
    <property type="match status" value="1"/>
</dbReference>
<comment type="similarity">
    <text evidence="3 10">Belongs to the FliL family.</text>
</comment>
<dbReference type="InterPro" id="IPR005503">
    <property type="entry name" value="FliL"/>
</dbReference>
<organism evidence="11 12">
    <name type="scientific">Methylotenera versatilis (strain 301)</name>
    <dbReference type="NCBI Taxonomy" id="666681"/>
    <lineage>
        <taxon>Bacteria</taxon>
        <taxon>Pseudomonadati</taxon>
        <taxon>Pseudomonadota</taxon>
        <taxon>Betaproteobacteria</taxon>
        <taxon>Nitrosomonadales</taxon>
        <taxon>Methylophilaceae</taxon>
        <taxon>Methylotenera</taxon>
    </lineage>
</organism>
<dbReference type="eggNOG" id="COG1580">
    <property type="taxonomic scope" value="Bacteria"/>
</dbReference>
<dbReference type="KEGG" id="meh:M301_1008"/>
<reference evidence="12" key="1">
    <citation type="submission" date="2010-05" db="EMBL/GenBank/DDBJ databases">
        <title>Complete sequence of Methylotenera sp. 301.</title>
        <authorList>
            <person name="Lucas S."/>
            <person name="Copeland A."/>
            <person name="Lapidus A."/>
            <person name="Cheng J.-F."/>
            <person name="Bruce D."/>
            <person name="Goodwin L."/>
            <person name="Pitluck S."/>
            <person name="Clum A."/>
            <person name="Land M."/>
            <person name="Hauser L."/>
            <person name="Kyrpides N."/>
            <person name="Ivanova N."/>
            <person name="Chistoservova L."/>
            <person name="Kalyuzhnaya M."/>
            <person name="Woyke T."/>
        </authorList>
    </citation>
    <scope>NUCLEOTIDE SEQUENCE [LARGE SCALE GENOMIC DNA]</scope>
    <source>
        <strain evidence="12">301</strain>
    </source>
</reference>
<name>D7DQ21_METV0</name>
<dbReference type="EMBL" id="CP002056">
    <property type="protein sequence ID" value="ADI29392.1"/>
    <property type="molecule type" value="Genomic_DNA"/>
</dbReference>
<evidence type="ECO:0000256" key="4">
    <source>
        <dbReference type="ARBA" id="ARBA00022475"/>
    </source>
</evidence>
<evidence type="ECO:0000256" key="9">
    <source>
        <dbReference type="ARBA" id="ARBA00023136"/>
    </source>
</evidence>
<evidence type="ECO:0000256" key="6">
    <source>
        <dbReference type="ARBA" id="ARBA00022692"/>
    </source>
</evidence>
<keyword evidence="6 10" id="KW-0812">Transmembrane</keyword>
<keyword evidence="10" id="KW-0997">Cell inner membrane</keyword>
<feature type="transmembrane region" description="Helical" evidence="10">
    <location>
        <begin position="22"/>
        <end position="42"/>
    </location>
</feature>
<evidence type="ECO:0000313" key="12">
    <source>
        <dbReference type="Proteomes" id="UP000000383"/>
    </source>
</evidence>
<dbReference type="GO" id="GO:0006935">
    <property type="term" value="P:chemotaxis"/>
    <property type="evidence" value="ECO:0007669"/>
    <property type="project" value="UniProtKB-KW"/>
</dbReference>
<evidence type="ECO:0000256" key="10">
    <source>
        <dbReference type="RuleBase" id="RU364125"/>
    </source>
</evidence>
<comment type="subcellular location">
    <subcellularLocation>
        <location evidence="10">Cell inner membrane</location>
    </subcellularLocation>
    <subcellularLocation>
        <location evidence="2">Cell membrane</location>
        <topology evidence="2">Single-pass membrane protein</topology>
    </subcellularLocation>
</comment>
<keyword evidence="4" id="KW-1003">Cell membrane</keyword>
<keyword evidence="5 10" id="KW-0145">Chemotaxis</keyword>
<keyword evidence="11" id="KW-0969">Cilium</keyword>
<evidence type="ECO:0000256" key="2">
    <source>
        <dbReference type="ARBA" id="ARBA00004162"/>
    </source>
</evidence>